<dbReference type="GO" id="GO:0042802">
    <property type="term" value="F:identical protein binding"/>
    <property type="evidence" value="ECO:0007669"/>
    <property type="project" value="TreeGrafter"/>
</dbReference>
<feature type="transmembrane region" description="Helical" evidence="1">
    <location>
        <begin position="90"/>
        <end position="110"/>
    </location>
</feature>
<feature type="domain" description="Sensor histidine kinase NatK-like C-terminal" evidence="2">
    <location>
        <begin position="255"/>
        <end position="360"/>
    </location>
</feature>
<dbReference type="Pfam" id="PF14501">
    <property type="entry name" value="HATPase_c_5"/>
    <property type="match status" value="1"/>
</dbReference>
<sequence length="371" mass="42606">MFCYISICTKTTLNNAVCSCCTAFIASEFAASIEWQIRCYLHDIAGLRGIVWETVILAVVYGIVFFVIWQLGRSVALADEEYKVTRTETIMTVVAALLIFAVSNLGFLPVEIPFAGRDSMEIFNMRTLVDLGGLAILYAYQSQGKSTHMQRELETIQTILNSQYEQYKQAQRTVDLINYRYHDLKNHIIALRADANAPQRQEYLDKLEHEIHDYEAMNKTGNQVLDTVLTSKNLRCMQHKIDMTCVIDGKLFDTMDVMDICSIFGNALDNAIECELKIKDYAKRMIHVDAFSEKSFLIIRFENYYEGEIRFEKGLPVTSKKEQSMHGYGLKSLRYTVHKYNGEVQIDARDNWFSLRILIPLELSGRTLPEV</sequence>
<keyword evidence="1" id="KW-1133">Transmembrane helix</keyword>
<protein>
    <submittedName>
        <fullName evidence="3">GHKL domain-containing protein</fullName>
    </submittedName>
</protein>
<gene>
    <name evidence="3" type="ORF">H9697_08715</name>
</gene>
<dbReference type="CDD" id="cd16935">
    <property type="entry name" value="HATPase_AgrC-ComD-like"/>
    <property type="match status" value="1"/>
</dbReference>
<comment type="caution">
    <text evidence="3">The sequence shown here is derived from an EMBL/GenBank/DDBJ whole genome shotgun (WGS) entry which is preliminary data.</text>
</comment>
<evidence type="ECO:0000313" key="4">
    <source>
        <dbReference type="Proteomes" id="UP000823902"/>
    </source>
</evidence>
<dbReference type="AlphaFoldDB" id="A0A9D2QAK9"/>
<evidence type="ECO:0000313" key="3">
    <source>
        <dbReference type="EMBL" id="HJC75008.1"/>
    </source>
</evidence>
<keyword evidence="1" id="KW-0472">Membrane</keyword>
<feature type="transmembrane region" description="Helical" evidence="1">
    <location>
        <begin position="50"/>
        <end position="69"/>
    </location>
</feature>
<keyword evidence="1" id="KW-0812">Transmembrane</keyword>
<name>A0A9D2QAK9_9FIRM</name>
<dbReference type="PANTHER" id="PTHR40448:SF1">
    <property type="entry name" value="TWO-COMPONENT SENSOR HISTIDINE KINASE"/>
    <property type="match status" value="1"/>
</dbReference>
<dbReference type="InterPro" id="IPR036890">
    <property type="entry name" value="HATPase_C_sf"/>
</dbReference>
<dbReference type="Gene3D" id="3.30.565.10">
    <property type="entry name" value="Histidine kinase-like ATPase, C-terminal domain"/>
    <property type="match status" value="1"/>
</dbReference>
<dbReference type="InterPro" id="IPR032834">
    <property type="entry name" value="NatK-like_C"/>
</dbReference>
<proteinExistence type="predicted"/>
<evidence type="ECO:0000259" key="2">
    <source>
        <dbReference type="Pfam" id="PF14501"/>
    </source>
</evidence>
<organism evidence="3 4">
    <name type="scientific">Candidatus Mediterraneibacter faecavium</name>
    <dbReference type="NCBI Taxonomy" id="2838668"/>
    <lineage>
        <taxon>Bacteria</taxon>
        <taxon>Bacillati</taxon>
        <taxon>Bacillota</taxon>
        <taxon>Clostridia</taxon>
        <taxon>Lachnospirales</taxon>
        <taxon>Lachnospiraceae</taxon>
        <taxon>Mediterraneibacter</taxon>
    </lineage>
</organism>
<evidence type="ECO:0000256" key="1">
    <source>
        <dbReference type="SAM" id="Phobius"/>
    </source>
</evidence>
<dbReference type="SUPFAM" id="SSF55874">
    <property type="entry name" value="ATPase domain of HSP90 chaperone/DNA topoisomerase II/histidine kinase"/>
    <property type="match status" value="1"/>
</dbReference>
<reference evidence="3" key="2">
    <citation type="submission" date="2021-04" db="EMBL/GenBank/DDBJ databases">
        <authorList>
            <person name="Gilroy R."/>
        </authorList>
    </citation>
    <scope>NUCLEOTIDE SEQUENCE</scope>
    <source>
        <strain evidence="3">CHK196-7946</strain>
    </source>
</reference>
<dbReference type="Proteomes" id="UP000823902">
    <property type="component" value="Unassembled WGS sequence"/>
</dbReference>
<dbReference type="EMBL" id="DWVY01000045">
    <property type="protein sequence ID" value="HJC75008.1"/>
    <property type="molecule type" value="Genomic_DNA"/>
</dbReference>
<reference evidence="3" key="1">
    <citation type="journal article" date="2021" name="PeerJ">
        <title>Extensive microbial diversity within the chicken gut microbiome revealed by metagenomics and culture.</title>
        <authorList>
            <person name="Gilroy R."/>
            <person name="Ravi A."/>
            <person name="Getino M."/>
            <person name="Pursley I."/>
            <person name="Horton D.L."/>
            <person name="Alikhan N.F."/>
            <person name="Baker D."/>
            <person name="Gharbi K."/>
            <person name="Hall N."/>
            <person name="Watson M."/>
            <person name="Adriaenssens E.M."/>
            <person name="Foster-Nyarko E."/>
            <person name="Jarju S."/>
            <person name="Secka A."/>
            <person name="Antonio M."/>
            <person name="Oren A."/>
            <person name="Chaudhuri R.R."/>
            <person name="La Ragione R."/>
            <person name="Hildebrand F."/>
            <person name="Pallen M.J."/>
        </authorList>
    </citation>
    <scope>NUCLEOTIDE SEQUENCE</scope>
    <source>
        <strain evidence="3">CHK196-7946</strain>
    </source>
</reference>
<dbReference type="PANTHER" id="PTHR40448">
    <property type="entry name" value="TWO-COMPONENT SENSOR HISTIDINE KINASE"/>
    <property type="match status" value="1"/>
</dbReference>
<accession>A0A9D2QAK9</accession>